<organism evidence="1 2">
    <name type="scientific">Melastoma candidum</name>
    <dbReference type="NCBI Taxonomy" id="119954"/>
    <lineage>
        <taxon>Eukaryota</taxon>
        <taxon>Viridiplantae</taxon>
        <taxon>Streptophyta</taxon>
        <taxon>Embryophyta</taxon>
        <taxon>Tracheophyta</taxon>
        <taxon>Spermatophyta</taxon>
        <taxon>Magnoliopsida</taxon>
        <taxon>eudicotyledons</taxon>
        <taxon>Gunneridae</taxon>
        <taxon>Pentapetalae</taxon>
        <taxon>rosids</taxon>
        <taxon>malvids</taxon>
        <taxon>Myrtales</taxon>
        <taxon>Melastomataceae</taxon>
        <taxon>Melastomatoideae</taxon>
        <taxon>Melastomateae</taxon>
        <taxon>Melastoma</taxon>
    </lineage>
</organism>
<name>A0ACB9KY82_9MYRT</name>
<protein>
    <submittedName>
        <fullName evidence="1">Uncharacterized protein</fullName>
    </submittedName>
</protein>
<comment type="caution">
    <text evidence="1">The sequence shown here is derived from an EMBL/GenBank/DDBJ whole genome shotgun (WGS) entry which is preliminary data.</text>
</comment>
<sequence>MWRRAATLLRPGRAMTSRGSASSAVAFASKAKVQTVSAAVNSMLLRSLKEHYLEVSKMTPPPKVNPPEAFTIVKGALDNDGPVLNRTFNNEEISIHVTRLVNIIPADVGEKDTEDDINQLFLHVCVSKPEQEEGLHFLCGLYPDALGIHSVSMRPKLESSGYAVVPSKYNGPPFENLDEKVRDAFHAFIDERGINESLFPFLQAWLYVKDHRNLMHWFKSVGVFISDKSTKDA</sequence>
<dbReference type="Proteomes" id="UP001057402">
    <property type="component" value="Chromosome 12"/>
</dbReference>
<evidence type="ECO:0000313" key="2">
    <source>
        <dbReference type="Proteomes" id="UP001057402"/>
    </source>
</evidence>
<keyword evidence="2" id="KW-1185">Reference proteome</keyword>
<reference evidence="2" key="1">
    <citation type="journal article" date="2023" name="Front. Plant Sci.">
        <title>Chromosomal-level genome assembly of Melastoma candidum provides insights into trichome evolution.</title>
        <authorList>
            <person name="Zhong Y."/>
            <person name="Wu W."/>
            <person name="Sun C."/>
            <person name="Zou P."/>
            <person name="Liu Y."/>
            <person name="Dai S."/>
            <person name="Zhou R."/>
        </authorList>
    </citation>
    <scope>NUCLEOTIDE SEQUENCE [LARGE SCALE GENOMIC DNA]</scope>
</reference>
<accession>A0ACB9KY82</accession>
<evidence type="ECO:0000313" key="1">
    <source>
        <dbReference type="EMBL" id="KAI4302250.1"/>
    </source>
</evidence>
<proteinExistence type="predicted"/>
<gene>
    <name evidence="1" type="ORF">MLD38_038024</name>
</gene>
<dbReference type="EMBL" id="CM042891">
    <property type="protein sequence ID" value="KAI4302250.1"/>
    <property type="molecule type" value="Genomic_DNA"/>
</dbReference>